<feature type="domain" description="PKD" evidence="2">
    <location>
        <begin position="565"/>
        <end position="662"/>
    </location>
</feature>
<proteinExistence type="predicted"/>
<feature type="domain" description="PKD" evidence="2">
    <location>
        <begin position="486"/>
        <end position="570"/>
    </location>
</feature>
<organism evidence="3 4">
    <name type="scientific">Haloarchaeobius iranensis</name>
    <dbReference type="NCBI Taxonomy" id="996166"/>
    <lineage>
        <taxon>Archaea</taxon>
        <taxon>Methanobacteriati</taxon>
        <taxon>Methanobacteriota</taxon>
        <taxon>Stenosarchaea group</taxon>
        <taxon>Halobacteria</taxon>
        <taxon>Halobacteriales</taxon>
        <taxon>Halorubellaceae</taxon>
        <taxon>Haloarchaeobius</taxon>
    </lineage>
</organism>
<dbReference type="STRING" id="996166.SAMN05192554_104128"/>
<evidence type="ECO:0000313" key="4">
    <source>
        <dbReference type="Proteomes" id="UP000199370"/>
    </source>
</evidence>
<dbReference type="InterPro" id="IPR013783">
    <property type="entry name" value="Ig-like_fold"/>
</dbReference>
<sequence length="878" mass="94941">MTEQSDGLERRDVLQSMAVGASALAGAASLPVAGASQPDSMEKATVSFLDQDDLLTQSFPTLHRASDLNAAGQVDVEQGVFENLAIAHVNTTLPDEDDVIRPSCGENDDRVGVRHRFVAVGFSYGLARIQCFDPDQTEAGGAGIARQLSMTIDAGSNSCGRIAFTPNYAWDTSVPLSQVSDPDAELPETFEELQSQVAAELQDQADPEKPTPPSGFGPAIGLVTTALGFASTPMLALVGGVLTLYGVAKNLTGLIEAFTAEGCYESYSAYGDDVLELHRCSGDLGEFNAHFADFTVTVPEGESGSFTLTQDTEWGYLSVPEDRGGDPNQYVPSSKELTVNIPANQSETDPADIDLPSLPADQRYNPPTASSYVSYDGGDEALTLDASSSYCGDCGNDIDHYRWRVVNMSNDTVQPLYYFGETVETTIPNEVPDSIEHESAYGEGYYRVYLSVVDEQGQADVITDSFEVGDPADGPTAEIAYDPVNVGEEAFFSARDSSDPLGEGLSYHWDLDREIPRRDNTDVKETDGDTMSHTFEFDETYTLSLTVEDDWGRTDTETATLDLTGPNALLSVSDDGAVGIPQEFSAERSSDPNGQALTYTWELVRRTPQEPDILWEETEEPTIEYTFDIEGAYRMYLTVENEDGDTAETSRTLSVEERTEALLSVPNARYTGQPNEFDGSGSVDAVGDGLSYHWDLDREIPRADNTDILEETTSDPTLSHTFDIEATYRLYLTVEDADGNTGTDIAEFQVEPEPDSATEYDELTDTVQAELDVSAPTPSVGERVTLDATGSYATGPDRYILGYDWQVPGTGEFVDVGPTSTGSLRGALSEGVIELPVGAGSFESPGERTVGVIAYAWNDDDELVEANTSETTFEVTEN</sequence>
<gene>
    <name evidence="3" type="ORF">SAMN05192554_104128</name>
</gene>
<evidence type="ECO:0000313" key="3">
    <source>
        <dbReference type="EMBL" id="SDM59282.1"/>
    </source>
</evidence>
<dbReference type="PROSITE" id="PS51318">
    <property type="entry name" value="TAT"/>
    <property type="match status" value="1"/>
</dbReference>
<feature type="region of interest" description="Disordered" evidence="1">
    <location>
        <begin position="345"/>
        <end position="371"/>
    </location>
</feature>
<dbReference type="SMART" id="SM00089">
    <property type="entry name" value="PKD"/>
    <property type="match status" value="3"/>
</dbReference>
<dbReference type="SUPFAM" id="SSF49299">
    <property type="entry name" value="PKD domain"/>
    <property type="match status" value="3"/>
</dbReference>
<dbReference type="InterPro" id="IPR000601">
    <property type="entry name" value="PKD_dom"/>
</dbReference>
<evidence type="ECO:0000256" key="1">
    <source>
        <dbReference type="SAM" id="MobiDB-lite"/>
    </source>
</evidence>
<accession>A0A1G9UH80</accession>
<name>A0A1G9UH80_9EURY</name>
<dbReference type="InterPro" id="IPR035986">
    <property type="entry name" value="PKD_dom_sf"/>
</dbReference>
<evidence type="ECO:0000259" key="2">
    <source>
        <dbReference type="PROSITE" id="PS50093"/>
    </source>
</evidence>
<dbReference type="Pfam" id="PF18911">
    <property type="entry name" value="PKD_4"/>
    <property type="match status" value="3"/>
</dbReference>
<dbReference type="CDD" id="cd00146">
    <property type="entry name" value="PKD"/>
    <property type="match status" value="3"/>
</dbReference>
<feature type="domain" description="PKD" evidence="2">
    <location>
        <begin position="687"/>
        <end position="751"/>
    </location>
</feature>
<reference evidence="3 4" key="1">
    <citation type="submission" date="2016-10" db="EMBL/GenBank/DDBJ databases">
        <authorList>
            <person name="de Groot N.N."/>
        </authorList>
    </citation>
    <scope>NUCLEOTIDE SEQUENCE [LARGE SCALE GENOMIC DNA]</scope>
    <source>
        <strain evidence="4">EB21,IBRC-M 10013,KCTC 4048</strain>
    </source>
</reference>
<dbReference type="AlphaFoldDB" id="A0A1G9UH80"/>
<dbReference type="Proteomes" id="UP000199370">
    <property type="component" value="Unassembled WGS sequence"/>
</dbReference>
<dbReference type="InterPro" id="IPR022409">
    <property type="entry name" value="PKD/Chitinase_dom"/>
</dbReference>
<dbReference type="InterPro" id="IPR006311">
    <property type="entry name" value="TAT_signal"/>
</dbReference>
<dbReference type="PROSITE" id="PS50093">
    <property type="entry name" value="PKD"/>
    <property type="match status" value="3"/>
</dbReference>
<dbReference type="RefSeq" id="WP_089731903.1">
    <property type="nucleotide sequence ID" value="NZ_FNIA01000004.1"/>
</dbReference>
<dbReference type="Gene3D" id="2.60.40.10">
    <property type="entry name" value="Immunoglobulins"/>
    <property type="match status" value="3"/>
</dbReference>
<keyword evidence="4" id="KW-1185">Reference proteome</keyword>
<dbReference type="EMBL" id="FNIA01000004">
    <property type="protein sequence ID" value="SDM59282.1"/>
    <property type="molecule type" value="Genomic_DNA"/>
</dbReference>
<protein>
    <submittedName>
        <fullName evidence="3">PKD domain-containing protein</fullName>
    </submittedName>
</protein>